<evidence type="ECO:0000256" key="1">
    <source>
        <dbReference type="SAM" id="SignalP"/>
    </source>
</evidence>
<dbReference type="Proteomes" id="UP000461234">
    <property type="component" value="Unassembled WGS sequence"/>
</dbReference>
<dbReference type="RefSeq" id="WP_000716817.1">
    <property type="nucleotide sequence ID" value="NZ_CAXNZP010000051.1"/>
</dbReference>
<proteinExistence type="predicted"/>
<feature type="chain" id="PRO_5036158304" evidence="1">
    <location>
        <begin position="21"/>
        <end position="236"/>
    </location>
</feature>
<evidence type="ECO:0000313" key="6">
    <source>
        <dbReference type="Proteomes" id="UP000461234"/>
    </source>
</evidence>
<name>A0A646LUN2_ACIBA</name>
<feature type="domain" description="TraK N-terminal" evidence="2">
    <location>
        <begin position="26"/>
        <end position="112"/>
    </location>
</feature>
<evidence type="ECO:0000259" key="2">
    <source>
        <dbReference type="Pfam" id="PF06586"/>
    </source>
</evidence>
<dbReference type="EMBL" id="VYTF01000031">
    <property type="protein sequence ID" value="MQZ28897.1"/>
    <property type="molecule type" value="Genomic_DNA"/>
</dbReference>
<feature type="signal peptide" evidence="1">
    <location>
        <begin position="1"/>
        <end position="20"/>
    </location>
</feature>
<keyword evidence="1" id="KW-0732">Signal</keyword>
<dbReference type="Pfam" id="PF06586">
    <property type="entry name" value="TraK_N"/>
    <property type="match status" value="1"/>
</dbReference>
<dbReference type="Pfam" id="PF23536">
    <property type="entry name" value="TraK_C"/>
    <property type="match status" value="1"/>
</dbReference>
<dbReference type="InterPro" id="IPR055397">
    <property type="entry name" value="TraK_C"/>
</dbReference>
<dbReference type="EMBL" id="WIOC01000061">
    <property type="protein sequence ID" value="MQR51725.1"/>
    <property type="molecule type" value="Genomic_DNA"/>
</dbReference>
<dbReference type="InterPro" id="IPR010563">
    <property type="entry name" value="TraK_N"/>
</dbReference>
<sequence>MKKIAFLLLTAFGCVNTTYAVQNIKMKDGATATVIFSEKEMTRIAAKGSIPLNIWTVEGQMDSAQDEVTGDWFVTPVNPNNKTFSFFVQDESGSTMTIIANLQDVPSETIIFEGAKLRSQYDEMNMGGDNSDSRKAIIRNMMRAMANNDEKSYLVTDIKERVPLWREVDLVSVKAYETSKFIGTVYILKNISNQTMNLGEEEFIDFGPSVVAVGLSNNQVKPQDTTYLYVIRRSVN</sequence>
<feature type="domain" description="TraK C-terminal" evidence="3">
    <location>
        <begin position="139"/>
        <end position="232"/>
    </location>
</feature>
<accession>A0A646LUN2</accession>
<evidence type="ECO:0000313" key="5">
    <source>
        <dbReference type="EMBL" id="MQZ28897.1"/>
    </source>
</evidence>
<gene>
    <name evidence="4" type="ORF">F2P40_20860</name>
    <name evidence="5" type="ORF">F4T87_18065</name>
</gene>
<evidence type="ECO:0000313" key="4">
    <source>
        <dbReference type="EMBL" id="MQR51725.1"/>
    </source>
</evidence>
<reference evidence="5" key="1">
    <citation type="submission" date="2019-09" db="EMBL/GenBank/DDBJ databases">
        <title>Distinct mechanisms of dissemination of NDM-1 metallo-beta-betalactamase in Acinetobacter species spp. in Argentina.</title>
        <authorList>
            <person name="Maria R.S."/>
            <person name="Adams M.D."/>
        </authorList>
    </citation>
    <scope>NUCLEOTIDE SEQUENCE</scope>
    <source>
        <strain evidence="5">AMA3</strain>
    </source>
</reference>
<dbReference type="AlphaFoldDB" id="A0A646LUN2"/>
<organism evidence="5">
    <name type="scientific">Acinetobacter baumannii</name>
    <dbReference type="NCBI Taxonomy" id="470"/>
    <lineage>
        <taxon>Bacteria</taxon>
        <taxon>Pseudomonadati</taxon>
        <taxon>Pseudomonadota</taxon>
        <taxon>Gammaproteobacteria</taxon>
        <taxon>Moraxellales</taxon>
        <taxon>Moraxellaceae</taxon>
        <taxon>Acinetobacter</taxon>
        <taxon>Acinetobacter calcoaceticus/baumannii complex</taxon>
    </lineage>
</organism>
<protein>
    <submittedName>
        <fullName evidence="5">Conjugal transfer protein TraK</fullName>
    </submittedName>
</protein>
<evidence type="ECO:0000259" key="3">
    <source>
        <dbReference type="Pfam" id="PF23536"/>
    </source>
</evidence>
<reference evidence="4 6" key="2">
    <citation type="submission" date="2019-10" db="EMBL/GenBank/DDBJ databases">
        <title>Genetic environment of the oxa23 gene and comparative analysis of carbapenem resistant Acinetobacter baumannii isolates belonging to global clone 1, lineage 2 recovered in a burns hospital outbreak in 2012-2013.</title>
        <authorList>
            <person name="Douraghi M."/>
            <person name="Aris P."/>
            <person name="Kenyon J."/>
            <person name="Hamidian M."/>
        </authorList>
    </citation>
    <scope>NUCLEOTIDE SEQUENCE [LARGE SCALE GENOMIC DNA]</scope>
    <source>
        <strain evidence="4 6">ABS103</strain>
    </source>
</reference>
<comment type="caution">
    <text evidence="5">The sequence shown here is derived from an EMBL/GenBank/DDBJ whole genome shotgun (WGS) entry which is preliminary data.</text>
</comment>